<dbReference type="EMBL" id="BAAAZO010000006">
    <property type="protein sequence ID" value="GAA3620361.1"/>
    <property type="molecule type" value="Genomic_DNA"/>
</dbReference>
<organism evidence="7 8">
    <name type="scientific">Kineosporia mesophila</name>
    <dbReference type="NCBI Taxonomy" id="566012"/>
    <lineage>
        <taxon>Bacteria</taxon>
        <taxon>Bacillati</taxon>
        <taxon>Actinomycetota</taxon>
        <taxon>Actinomycetes</taxon>
        <taxon>Kineosporiales</taxon>
        <taxon>Kineosporiaceae</taxon>
        <taxon>Kineosporia</taxon>
    </lineage>
</organism>
<feature type="compositionally biased region" description="Low complexity" evidence="5">
    <location>
        <begin position="170"/>
        <end position="203"/>
    </location>
</feature>
<feature type="active site" description="Proton donor" evidence="4">
    <location>
        <position position="489"/>
    </location>
</feature>
<keyword evidence="2 4" id="KW-0378">Hydrolase</keyword>
<dbReference type="InterPro" id="IPR000805">
    <property type="entry name" value="Glyco_hydro_26"/>
</dbReference>
<accession>A0ABP6ZUV6</accession>
<name>A0ABP6ZUV6_9ACTN</name>
<dbReference type="Pfam" id="PF02156">
    <property type="entry name" value="Glyco_hydro_26"/>
    <property type="match status" value="1"/>
</dbReference>
<evidence type="ECO:0000256" key="2">
    <source>
        <dbReference type="ARBA" id="ARBA00022801"/>
    </source>
</evidence>
<feature type="active site" description="Nucleophile" evidence="4">
    <location>
        <position position="614"/>
    </location>
</feature>
<dbReference type="SUPFAM" id="SSF51445">
    <property type="entry name" value="(Trans)glycosidases"/>
    <property type="match status" value="1"/>
</dbReference>
<keyword evidence="8" id="KW-1185">Reference proteome</keyword>
<reference evidence="8" key="1">
    <citation type="journal article" date="2019" name="Int. J. Syst. Evol. Microbiol.">
        <title>The Global Catalogue of Microorganisms (GCM) 10K type strain sequencing project: providing services to taxonomists for standard genome sequencing and annotation.</title>
        <authorList>
            <consortium name="The Broad Institute Genomics Platform"/>
            <consortium name="The Broad Institute Genome Sequencing Center for Infectious Disease"/>
            <person name="Wu L."/>
            <person name="Ma J."/>
        </authorList>
    </citation>
    <scope>NUCLEOTIDE SEQUENCE [LARGE SCALE GENOMIC DNA]</scope>
    <source>
        <strain evidence="8">JCM 16902</strain>
    </source>
</reference>
<evidence type="ECO:0000259" key="6">
    <source>
        <dbReference type="PROSITE" id="PS51764"/>
    </source>
</evidence>
<proteinExistence type="inferred from homology"/>
<comment type="caution">
    <text evidence="7">The sequence shown here is derived from an EMBL/GenBank/DDBJ whole genome shotgun (WGS) entry which is preliminary data.</text>
</comment>
<gene>
    <name evidence="7" type="ORF">GCM10022223_41580</name>
</gene>
<dbReference type="PANTHER" id="PTHR40079:SF4">
    <property type="entry name" value="GH26 DOMAIN-CONTAINING PROTEIN-RELATED"/>
    <property type="match status" value="1"/>
</dbReference>
<feature type="compositionally biased region" description="Basic and acidic residues" evidence="5">
    <location>
        <begin position="132"/>
        <end position="142"/>
    </location>
</feature>
<dbReference type="PROSITE" id="PS51764">
    <property type="entry name" value="GH26"/>
    <property type="match status" value="1"/>
</dbReference>
<dbReference type="InterPro" id="IPR022790">
    <property type="entry name" value="GH26_dom"/>
</dbReference>
<evidence type="ECO:0000313" key="8">
    <source>
        <dbReference type="Proteomes" id="UP001501074"/>
    </source>
</evidence>
<feature type="compositionally biased region" description="Gly residues" evidence="5">
    <location>
        <begin position="143"/>
        <end position="152"/>
    </location>
</feature>
<dbReference type="Gene3D" id="3.20.20.80">
    <property type="entry name" value="Glycosidases"/>
    <property type="match status" value="1"/>
</dbReference>
<keyword evidence="3 4" id="KW-0326">Glycosidase</keyword>
<feature type="region of interest" description="Disordered" evidence="5">
    <location>
        <begin position="1"/>
        <end position="272"/>
    </location>
</feature>
<evidence type="ECO:0000256" key="4">
    <source>
        <dbReference type="PROSITE-ProRule" id="PRU01100"/>
    </source>
</evidence>
<comment type="similarity">
    <text evidence="1 4">Belongs to the glycosyl hydrolase 26 family.</text>
</comment>
<sequence>MPDRPSHPYGLAPDEELNAPSSRPEATRAEARTRRQTGSRRPVPSSASTGRPVPAVAGRPAQSRREARAQQRLTETAQNQRIQEDLHNRDQGSGGAPAEHQAATDVWAPPGHWSGESDVRSARPEGATRGPVDTRGRSRGRGESFGPGGSFGRGASFIEDESLGQGGLLGQDELAGPGGQADRAGQGRAGRVGPVAAAAAGPAESLSQGSARGRSGPVGDTVPVGDPELEGGAARDGGARREVHALGNVSRPPSRRSRRDVEQGRRAERSRKPRLIQIAGGAVAVLAVLGGVVVAIDRIPGDKTPENAAALASTVSASTSASLDIGQTAPTATPSAKATHAKKKTAKVVKKAETKAAEKVATVTRKKAATTTSAAGTYASSSVKLGVFRGTSPSEVASFGKWLGNDVDYAMDFSSRTSWDEISDPSYMLDTWKGSGYRMIYATAMLPTQDDSATMAAGANGEYDQYFKTLAKNLVAAGQGDAILRLGWEFNLSASRWHPDTKANFINYWQHIVKAMRSVPGTDNLAFDWNPNIGGEVYDSTNYYPGNAYVDYIGIDTYDISWVEGSYPFPSSCGAACKQERREAAWESTLNGTFGLNFWSDFAKSKGKPMALPEWGLWERPDGHGGGDNAYYIQQMLDFIYDPSNNVGYQSYFEFNVGSSGTHMLETHTTAGAQFKKLLGK</sequence>
<dbReference type="PANTHER" id="PTHR40079">
    <property type="entry name" value="MANNAN ENDO-1,4-BETA-MANNOSIDASE E-RELATED"/>
    <property type="match status" value="1"/>
</dbReference>
<protein>
    <recommendedName>
        <fullName evidence="6">GH26 domain-containing protein</fullName>
    </recommendedName>
</protein>
<evidence type="ECO:0000256" key="1">
    <source>
        <dbReference type="ARBA" id="ARBA00007754"/>
    </source>
</evidence>
<evidence type="ECO:0000256" key="5">
    <source>
        <dbReference type="SAM" id="MobiDB-lite"/>
    </source>
</evidence>
<evidence type="ECO:0000313" key="7">
    <source>
        <dbReference type="EMBL" id="GAA3620361.1"/>
    </source>
</evidence>
<evidence type="ECO:0000256" key="3">
    <source>
        <dbReference type="ARBA" id="ARBA00023295"/>
    </source>
</evidence>
<dbReference type="RefSeq" id="WP_231481052.1">
    <property type="nucleotide sequence ID" value="NZ_BAAAZO010000006.1"/>
</dbReference>
<dbReference type="Proteomes" id="UP001501074">
    <property type="component" value="Unassembled WGS sequence"/>
</dbReference>
<feature type="domain" description="GH26" evidence="6">
    <location>
        <begin position="354"/>
        <end position="681"/>
    </location>
</feature>
<dbReference type="InterPro" id="IPR017853">
    <property type="entry name" value="GH"/>
</dbReference>